<dbReference type="VEuPathDB" id="TriTrypDB:TCDM_02325"/>
<dbReference type="Proteomes" id="UP000246121">
    <property type="component" value="Unassembled WGS sequence"/>
</dbReference>
<proteinExistence type="predicted"/>
<organism evidence="3 4">
    <name type="scientific">Trypanosoma cruzi</name>
    <dbReference type="NCBI Taxonomy" id="5693"/>
    <lineage>
        <taxon>Eukaryota</taxon>
        <taxon>Discoba</taxon>
        <taxon>Euglenozoa</taxon>
        <taxon>Kinetoplastea</taxon>
        <taxon>Metakinetoplastina</taxon>
        <taxon>Trypanosomatida</taxon>
        <taxon>Trypanosomatidae</taxon>
        <taxon>Trypanosoma</taxon>
        <taxon>Schizotrypanum</taxon>
    </lineage>
</organism>
<dbReference type="VEuPathDB" id="TriTrypDB:TcBrA4_0084580"/>
<dbReference type="VEuPathDB" id="TriTrypDB:TcCLB.507993.33"/>
<evidence type="ECO:0000313" key="4">
    <source>
        <dbReference type="Proteomes" id="UP000246121"/>
    </source>
</evidence>
<dbReference type="PANTHER" id="PTHR37317">
    <property type="entry name" value="BLR8090 PROTEIN"/>
    <property type="match status" value="1"/>
</dbReference>
<name>A0A2V2W0C0_TRYCR</name>
<comment type="caution">
    <text evidence="3">The sequence shown here is derived from an EMBL/GenBank/DDBJ whole genome shotgun (WGS) entry which is preliminary data.</text>
</comment>
<protein>
    <recommendedName>
        <fullName evidence="2">Treble clef zinc finger domain-containing protein</fullName>
    </recommendedName>
</protein>
<evidence type="ECO:0000259" key="2">
    <source>
        <dbReference type="Pfam" id="PF14311"/>
    </source>
</evidence>
<dbReference type="VEuPathDB" id="TriTrypDB:Tc_MARK_4870"/>
<sequence length="312" mass="35390">MMDRTRLFLAAEFKQKSRWSSVWPNMHYGAMYLSYSIGRKLPMKGVNWVTRESNRLTNFSNRYQAVINDIDVKKTEEELGITLQDIRWNDHRRIYWKCSFCGSSYRKSVSVRTKFHAGCNFCKGRYPSEVLREQHQSLSLAASAPELIKQLKETDKKDNLGSLARTSKFRAEWKCQGCGGSYRASVRSRTGMVENGQCPLHPGIVDWSAYCPSCSWKPNMEAIAEEVQRTGQFLGLEVESREKYVGTASAYPTPQEVGLLSQSLSSFLPYLRGYGSCHNYCSYLHLPIAIALLVCCGGPMAFFSAHSLCPSF</sequence>
<keyword evidence="1" id="KW-0812">Transmembrane</keyword>
<dbReference type="EMBL" id="PRFA01000004">
    <property type="protein sequence ID" value="PWV01537.1"/>
    <property type="molecule type" value="Genomic_DNA"/>
</dbReference>
<dbReference type="PANTHER" id="PTHR37317:SF1">
    <property type="entry name" value="ZINC-RIBBON DOMAIN-CONTAINING PROTEIN-RELATED"/>
    <property type="match status" value="1"/>
</dbReference>
<dbReference type="VEuPathDB" id="TriTrypDB:ECC02_001173"/>
<dbReference type="VEuPathDB" id="TriTrypDB:TcCL_ESM03401"/>
<keyword evidence="1" id="KW-1133">Transmembrane helix</keyword>
<dbReference type="VEuPathDB" id="TriTrypDB:TCSYLVIO_006160"/>
<feature type="transmembrane region" description="Helical" evidence="1">
    <location>
        <begin position="283"/>
        <end position="303"/>
    </location>
</feature>
<gene>
    <name evidence="3" type="ORF">C4B63_4g345</name>
</gene>
<dbReference type="VEuPathDB" id="TriTrypDB:TcG_05889"/>
<keyword evidence="1" id="KW-0472">Membrane</keyword>
<reference evidence="3 4" key="1">
    <citation type="journal article" date="2018" name="Microb. Genom.">
        <title>Expanding an expanded genome: long-read sequencing of Trypanosoma cruzi.</title>
        <authorList>
            <person name="Berna L."/>
            <person name="Rodriguez M."/>
            <person name="Chiribao M.L."/>
            <person name="Parodi-Talice A."/>
            <person name="Pita S."/>
            <person name="Rijo G."/>
            <person name="Alvarez-Valin F."/>
            <person name="Robello C."/>
        </authorList>
    </citation>
    <scope>NUCLEOTIDE SEQUENCE [LARGE SCALE GENOMIC DNA]</scope>
    <source>
        <strain evidence="3 4">Dm28c</strain>
    </source>
</reference>
<dbReference type="Pfam" id="PF14311">
    <property type="entry name" value="DUF4379"/>
    <property type="match status" value="2"/>
</dbReference>
<dbReference type="VEuPathDB" id="TriTrypDB:C4B63_4g345"/>
<dbReference type="InterPro" id="IPR025487">
    <property type="entry name" value="DUF4379"/>
</dbReference>
<dbReference type="VEuPathDB" id="TriTrypDB:C3747_2g119"/>
<accession>A0A2V2W0C0</accession>
<feature type="domain" description="Treble clef zinc finger" evidence="2">
    <location>
        <begin position="80"/>
        <end position="125"/>
    </location>
</feature>
<evidence type="ECO:0000256" key="1">
    <source>
        <dbReference type="SAM" id="Phobius"/>
    </source>
</evidence>
<feature type="domain" description="Treble clef zinc finger" evidence="2">
    <location>
        <begin position="147"/>
        <end position="199"/>
    </location>
</feature>
<evidence type="ECO:0000313" key="3">
    <source>
        <dbReference type="EMBL" id="PWV01537.1"/>
    </source>
</evidence>
<dbReference type="VEuPathDB" id="TriTrypDB:BCY84_18706"/>
<dbReference type="AlphaFoldDB" id="A0A2V2W0C0"/>
<dbReference type="VEuPathDB" id="TriTrypDB:TcCLB.511277.483"/>